<dbReference type="RefSeq" id="WP_283434030.1">
    <property type="nucleotide sequence ID" value="NZ_FXUG01000011.1"/>
</dbReference>
<keyword evidence="3" id="KW-1185">Reference proteome</keyword>
<protein>
    <submittedName>
        <fullName evidence="2">Uncharacterized protein</fullName>
    </submittedName>
</protein>
<feature type="region of interest" description="Disordered" evidence="1">
    <location>
        <begin position="34"/>
        <end position="70"/>
    </location>
</feature>
<evidence type="ECO:0000313" key="2">
    <source>
        <dbReference type="EMBL" id="SMP68425.1"/>
    </source>
</evidence>
<name>A0ABY1QEK6_9BACT</name>
<accession>A0ABY1QEK6</accession>
<proteinExistence type="predicted"/>
<evidence type="ECO:0000256" key="1">
    <source>
        <dbReference type="SAM" id="MobiDB-lite"/>
    </source>
</evidence>
<comment type="caution">
    <text evidence="2">The sequence shown here is derived from an EMBL/GenBank/DDBJ whole genome shotgun (WGS) entry which is preliminary data.</text>
</comment>
<dbReference type="EMBL" id="FXUG01000011">
    <property type="protein sequence ID" value="SMP68425.1"/>
    <property type="molecule type" value="Genomic_DNA"/>
</dbReference>
<feature type="compositionally biased region" description="Polar residues" evidence="1">
    <location>
        <begin position="41"/>
        <end position="57"/>
    </location>
</feature>
<evidence type="ECO:0000313" key="3">
    <source>
        <dbReference type="Proteomes" id="UP001158067"/>
    </source>
</evidence>
<organism evidence="2 3">
    <name type="scientific">Neorhodopirellula lusitana</name>
    <dbReference type="NCBI Taxonomy" id="445327"/>
    <lineage>
        <taxon>Bacteria</taxon>
        <taxon>Pseudomonadati</taxon>
        <taxon>Planctomycetota</taxon>
        <taxon>Planctomycetia</taxon>
        <taxon>Pirellulales</taxon>
        <taxon>Pirellulaceae</taxon>
        <taxon>Neorhodopirellula</taxon>
    </lineage>
</organism>
<sequence>MSIPPTTAIGAAMQAAKLTAKLAGKAVQESTQMMESFADVLSQSDEPSDANSPTEASQDAPPESATASIGAILDDLINQLGLKTEKPMELEVDDHDQIQVLPAPGHEGSAADATERMQLQSHINSTPSLRDTLASLLQGAK</sequence>
<gene>
    <name evidence="2" type="ORF">SAMN06265222_11159</name>
</gene>
<reference evidence="2 3" key="1">
    <citation type="submission" date="2017-05" db="EMBL/GenBank/DDBJ databases">
        <authorList>
            <person name="Varghese N."/>
            <person name="Submissions S."/>
        </authorList>
    </citation>
    <scope>NUCLEOTIDE SEQUENCE [LARGE SCALE GENOMIC DNA]</scope>
    <source>
        <strain evidence="2 3">DSM 25457</strain>
    </source>
</reference>
<dbReference type="Proteomes" id="UP001158067">
    <property type="component" value="Unassembled WGS sequence"/>
</dbReference>